<comment type="subunit">
    <text evidence="6">Part of the 30S ribosomal subunit. Contacts proteins S5 and S12.</text>
</comment>
<comment type="similarity">
    <text evidence="1 7">Belongs to the universal ribosomal protein uS8 family.</text>
</comment>
<dbReference type="PROSITE" id="PS00053">
    <property type="entry name" value="RIBOSOMAL_S8"/>
    <property type="match status" value="1"/>
</dbReference>
<dbReference type="Pfam" id="PF00410">
    <property type="entry name" value="Ribosomal_S8"/>
    <property type="match status" value="1"/>
</dbReference>
<dbReference type="AlphaFoldDB" id="F2BAL3"/>
<dbReference type="GO" id="GO:0006412">
    <property type="term" value="P:translation"/>
    <property type="evidence" value="ECO:0007669"/>
    <property type="project" value="InterPro"/>
</dbReference>
<keyword evidence="9" id="KW-1185">Reference proteome</keyword>
<sequence length="64" mass="6772">MGKPVIDHIKRISKPGLRVYKSANSIPSVMNGLGIAIISTSKGVMTDRKARHEGVGGELLCIVA</sequence>
<keyword evidence="2 7" id="KW-0689">Ribosomal protein</keyword>
<dbReference type="InterPro" id="IPR000630">
    <property type="entry name" value="Ribosomal_uS8"/>
</dbReference>
<name>F2BAL3_9NEIS</name>
<evidence type="ECO:0000256" key="7">
    <source>
        <dbReference type="RuleBase" id="RU003660"/>
    </source>
</evidence>
<dbReference type="FunFam" id="3.30.1490.10:FF:000001">
    <property type="entry name" value="30S ribosomal protein S8"/>
    <property type="match status" value="1"/>
</dbReference>
<gene>
    <name evidence="8" type="primary">rpsH</name>
    <name evidence="8" type="ORF">HMPREF9123_0744</name>
</gene>
<evidence type="ECO:0000313" key="9">
    <source>
        <dbReference type="Proteomes" id="UP000004105"/>
    </source>
</evidence>
<protein>
    <recommendedName>
        <fullName evidence="4">Small ribosomal subunit protein uS8</fullName>
    </recommendedName>
    <alternativeName>
        <fullName evidence="5">30S ribosomal protein S8</fullName>
    </alternativeName>
</protein>
<dbReference type="GO" id="GO:0003735">
    <property type="term" value="F:structural constituent of ribosome"/>
    <property type="evidence" value="ECO:0007669"/>
    <property type="project" value="InterPro"/>
</dbReference>
<dbReference type="Proteomes" id="UP000004105">
    <property type="component" value="Unassembled WGS sequence"/>
</dbReference>
<evidence type="ECO:0000256" key="5">
    <source>
        <dbReference type="ARBA" id="ARBA00035525"/>
    </source>
</evidence>
<evidence type="ECO:0000256" key="3">
    <source>
        <dbReference type="ARBA" id="ARBA00023274"/>
    </source>
</evidence>
<dbReference type="HOGENOM" id="CLU_098428_3_0_4"/>
<evidence type="ECO:0000256" key="1">
    <source>
        <dbReference type="ARBA" id="ARBA00006471"/>
    </source>
</evidence>
<evidence type="ECO:0000313" key="8">
    <source>
        <dbReference type="EMBL" id="EGF11628.1"/>
    </source>
</evidence>
<keyword evidence="3 7" id="KW-0687">Ribonucleoprotein</keyword>
<proteinExistence type="inferred from homology"/>
<dbReference type="InterPro" id="IPR047863">
    <property type="entry name" value="Ribosomal_uS8_CS"/>
</dbReference>
<evidence type="ECO:0000256" key="4">
    <source>
        <dbReference type="ARBA" id="ARBA00035258"/>
    </source>
</evidence>
<evidence type="ECO:0000256" key="2">
    <source>
        <dbReference type="ARBA" id="ARBA00022980"/>
    </source>
</evidence>
<evidence type="ECO:0000256" key="6">
    <source>
        <dbReference type="ARBA" id="ARBA00046740"/>
    </source>
</evidence>
<accession>F2BAL3</accession>
<reference evidence="8 9" key="1">
    <citation type="submission" date="2011-02" db="EMBL/GenBank/DDBJ databases">
        <authorList>
            <person name="Muzny D."/>
            <person name="Qin X."/>
            <person name="Deng J."/>
            <person name="Jiang H."/>
            <person name="Liu Y."/>
            <person name="Qu J."/>
            <person name="Song X.-Z."/>
            <person name="Zhang L."/>
            <person name="Thornton R."/>
            <person name="Coyle M."/>
            <person name="Francisco L."/>
            <person name="Jackson L."/>
            <person name="Javaid M."/>
            <person name="Korchina V."/>
            <person name="Kovar C."/>
            <person name="Mata R."/>
            <person name="Mathew T."/>
            <person name="Ngo R."/>
            <person name="Nguyen L."/>
            <person name="Nguyen N."/>
            <person name="Okwuonu G."/>
            <person name="Ongeri F."/>
            <person name="Pham C."/>
            <person name="Simmons D."/>
            <person name="Wilczek-Boney K."/>
            <person name="Hale W."/>
            <person name="Jakkamsetti A."/>
            <person name="Pham P."/>
            <person name="Ruth R."/>
            <person name="San Lucas F."/>
            <person name="Warren J."/>
            <person name="Zhang J."/>
            <person name="Zhao Z."/>
            <person name="Zhou C."/>
            <person name="Zhu D."/>
            <person name="Lee S."/>
            <person name="Bess C."/>
            <person name="Blankenburg K."/>
            <person name="Forbes L."/>
            <person name="Fu Q."/>
            <person name="Gubbala S."/>
            <person name="Hirani K."/>
            <person name="Jayaseelan J.C."/>
            <person name="Lara F."/>
            <person name="Munidasa M."/>
            <person name="Palculict T."/>
            <person name="Patil S."/>
            <person name="Pu L.-L."/>
            <person name="Saada N."/>
            <person name="Tang L."/>
            <person name="Weissenberger G."/>
            <person name="Zhu Y."/>
            <person name="Hemphill L."/>
            <person name="Shang Y."/>
            <person name="Youmans B."/>
            <person name="Ayvaz T."/>
            <person name="Ross M."/>
            <person name="Santibanez J."/>
            <person name="Aqrawi P."/>
            <person name="Gross S."/>
            <person name="Joshi V."/>
            <person name="Fowler G."/>
            <person name="Nazareth L."/>
            <person name="Reid J."/>
            <person name="Worley K."/>
            <person name="Petrosino J."/>
            <person name="Highlander S."/>
            <person name="Gibbs R."/>
        </authorList>
    </citation>
    <scope>NUCLEOTIDE SEQUENCE [LARGE SCALE GENOMIC DNA]</scope>
    <source>
        <strain evidence="8 9">ATCC BAA-1200</strain>
    </source>
</reference>
<organism evidence="8 9">
    <name type="scientific">Neisseria bacilliformis ATCC BAA-1200</name>
    <dbReference type="NCBI Taxonomy" id="888742"/>
    <lineage>
        <taxon>Bacteria</taxon>
        <taxon>Pseudomonadati</taxon>
        <taxon>Pseudomonadota</taxon>
        <taxon>Betaproteobacteria</taxon>
        <taxon>Neisseriales</taxon>
        <taxon>Neisseriaceae</taxon>
        <taxon>Neisseria</taxon>
    </lineage>
</organism>
<comment type="caution">
    <text evidence="8">The sequence shown here is derived from an EMBL/GenBank/DDBJ whole genome shotgun (WGS) entry which is preliminary data.</text>
</comment>
<dbReference type="PANTHER" id="PTHR11758">
    <property type="entry name" value="40S RIBOSOMAL PROTEIN S15A"/>
    <property type="match status" value="1"/>
</dbReference>
<dbReference type="GO" id="GO:0005737">
    <property type="term" value="C:cytoplasm"/>
    <property type="evidence" value="ECO:0007669"/>
    <property type="project" value="UniProtKB-ARBA"/>
</dbReference>
<dbReference type="SUPFAM" id="SSF56047">
    <property type="entry name" value="Ribosomal protein S8"/>
    <property type="match status" value="1"/>
</dbReference>
<dbReference type="EMBL" id="AFAY01000012">
    <property type="protein sequence ID" value="EGF11628.1"/>
    <property type="molecule type" value="Genomic_DNA"/>
</dbReference>
<dbReference type="Gene3D" id="3.30.1490.10">
    <property type="match status" value="1"/>
</dbReference>
<dbReference type="InterPro" id="IPR035987">
    <property type="entry name" value="Ribosomal_uS8_sf"/>
</dbReference>
<dbReference type="GO" id="GO:0005840">
    <property type="term" value="C:ribosome"/>
    <property type="evidence" value="ECO:0007669"/>
    <property type="project" value="UniProtKB-KW"/>
</dbReference>
<dbReference type="GO" id="GO:1990904">
    <property type="term" value="C:ribonucleoprotein complex"/>
    <property type="evidence" value="ECO:0007669"/>
    <property type="project" value="UniProtKB-KW"/>
</dbReference>